<dbReference type="AlphaFoldDB" id="A0A9Q0GBE9"/>
<evidence type="ECO:0000313" key="1">
    <source>
        <dbReference type="EMBL" id="KAJ4845574.1"/>
    </source>
</evidence>
<comment type="caution">
    <text evidence="1">The sequence shown here is derived from an EMBL/GenBank/DDBJ whole genome shotgun (WGS) entry which is preliminary data.</text>
</comment>
<protein>
    <submittedName>
        <fullName evidence="1">Uncharacterized protein</fullName>
    </submittedName>
</protein>
<keyword evidence="2" id="KW-1185">Reference proteome</keyword>
<sequence length="68" mass="7820">GSYRREKPPIPNFEIHNFFPPFTPNPVTHFVKRYCPPPHSPSLQNLPLLVQNQSPRLIPMKSTARATN</sequence>
<evidence type="ECO:0000313" key="2">
    <source>
        <dbReference type="Proteomes" id="UP001141552"/>
    </source>
</evidence>
<accession>A0A9Q0GBE9</accession>
<dbReference type="Proteomes" id="UP001141552">
    <property type="component" value="Unassembled WGS sequence"/>
</dbReference>
<reference evidence="1" key="2">
    <citation type="journal article" date="2023" name="Plants (Basel)">
        <title>Annotation of the Turnera subulata (Passifloraceae) Draft Genome Reveals the S-Locus Evolved after the Divergence of Turneroideae from Passifloroideae in a Stepwise Manner.</title>
        <authorList>
            <person name="Henning P.M."/>
            <person name="Roalson E.H."/>
            <person name="Mir W."/>
            <person name="McCubbin A.G."/>
            <person name="Shore J.S."/>
        </authorList>
    </citation>
    <scope>NUCLEOTIDE SEQUENCE</scope>
    <source>
        <strain evidence="1">F60SS</strain>
    </source>
</reference>
<reference evidence="1" key="1">
    <citation type="submission" date="2022-02" db="EMBL/GenBank/DDBJ databases">
        <authorList>
            <person name="Henning P.M."/>
            <person name="McCubbin A.G."/>
            <person name="Shore J.S."/>
        </authorList>
    </citation>
    <scope>NUCLEOTIDE SEQUENCE</scope>
    <source>
        <strain evidence="1">F60SS</strain>
        <tissue evidence="1">Leaves</tissue>
    </source>
</reference>
<dbReference type="EMBL" id="JAKUCV010001632">
    <property type="protein sequence ID" value="KAJ4845574.1"/>
    <property type="molecule type" value="Genomic_DNA"/>
</dbReference>
<proteinExistence type="predicted"/>
<feature type="non-terminal residue" evidence="1">
    <location>
        <position position="1"/>
    </location>
</feature>
<name>A0A9Q0GBE9_9ROSI</name>
<gene>
    <name evidence="1" type="ORF">Tsubulata_017947</name>
</gene>
<organism evidence="1 2">
    <name type="scientific">Turnera subulata</name>
    <dbReference type="NCBI Taxonomy" id="218843"/>
    <lineage>
        <taxon>Eukaryota</taxon>
        <taxon>Viridiplantae</taxon>
        <taxon>Streptophyta</taxon>
        <taxon>Embryophyta</taxon>
        <taxon>Tracheophyta</taxon>
        <taxon>Spermatophyta</taxon>
        <taxon>Magnoliopsida</taxon>
        <taxon>eudicotyledons</taxon>
        <taxon>Gunneridae</taxon>
        <taxon>Pentapetalae</taxon>
        <taxon>rosids</taxon>
        <taxon>fabids</taxon>
        <taxon>Malpighiales</taxon>
        <taxon>Passifloraceae</taxon>
        <taxon>Turnera</taxon>
    </lineage>
</organism>